<keyword evidence="3" id="KW-1185">Reference proteome</keyword>
<organism evidence="2 3">
    <name type="scientific">Dendrobium catenatum</name>
    <dbReference type="NCBI Taxonomy" id="906689"/>
    <lineage>
        <taxon>Eukaryota</taxon>
        <taxon>Viridiplantae</taxon>
        <taxon>Streptophyta</taxon>
        <taxon>Embryophyta</taxon>
        <taxon>Tracheophyta</taxon>
        <taxon>Spermatophyta</taxon>
        <taxon>Magnoliopsida</taxon>
        <taxon>Liliopsida</taxon>
        <taxon>Asparagales</taxon>
        <taxon>Orchidaceae</taxon>
        <taxon>Epidendroideae</taxon>
        <taxon>Malaxideae</taxon>
        <taxon>Dendrobiinae</taxon>
        <taxon>Dendrobium</taxon>
    </lineage>
</organism>
<protein>
    <submittedName>
        <fullName evidence="2">Uncharacterized protein</fullName>
    </submittedName>
</protein>
<sequence>MFYWSFHPHRTPFHPFRVPNNYIPLLLRVAPIIVEFGPCCSPIKYYLPPICFLDLERNVSEEDNESFYKEIEEWIMCLISDDDEEEEPKRENESPPLSINGEIP</sequence>
<name>A0A2I0V6V3_9ASPA</name>
<gene>
    <name evidence="2" type="ORF">MA16_Dca014880</name>
</gene>
<evidence type="ECO:0000256" key="1">
    <source>
        <dbReference type="SAM" id="MobiDB-lite"/>
    </source>
</evidence>
<dbReference type="Proteomes" id="UP000233837">
    <property type="component" value="Unassembled WGS sequence"/>
</dbReference>
<evidence type="ECO:0000313" key="2">
    <source>
        <dbReference type="EMBL" id="PKU59138.1"/>
    </source>
</evidence>
<reference evidence="2 3" key="1">
    <citation type="journal article" date="2016" name="Sci. Rep.">
        <title>The Dendrobium catenatum Lindl. genome sequence provides insights into polysaccharide synthase, floral development and adaptive evolution.</title>
        <authorList>
            <person name="Zhang G.Q."/>
            <person name="Xu Q."/>
            <person name="Bian C."/>
            <person name="Tsai W.C."/>
            <person name="Yeh C.M."/>
            <person name="Liu K.W."/>
            <person name="Yoshida K."/>
            <person name="Zhang L.S."/>
            <person name="Chang S.B."/>
            <person name="Chen F."/>
            <person name="Shi Y."/>
            <person name="Su Y.Y."/>
            <person name="Zhang Y.Q."/>
            <person name="Chen L.J."/>
            <person name="Yin Y."/>
            <person name="Lin M."/>
            <person name="Huang H."/>
            <person name="Deng H."/>
            <person name="Wang Z.W."/>
            <person name="Zhu S.L."/>
            <person name="Zhao X."/>
            <person name="Deng C."/>
            <person name="Niu S.C."/>
            <person name="Huang J."/>
            <person name="Wang M."/>
            <person name="Liu G.H."/>
            <person name="Yang H.J."/>
            <person name="Xiao X.J."/>
            <person name="Hsiao Y.Y."/>
            <person name="Wu W.L."/>
            <person name="Chen Y.Y."/>
            <person name="Mitsuda N."/>
            <person name="Ohme-Takagi M."/>
            <person name="Luo Y.B."/>
            <person name="Van de Peer Y."/>
            <person name="Liu Z.J."/>
        </authorList>
    </citation>
    <scope>NUCLEOTIDE SEQUENCE [LARGE SCALE GENOMIC DNA]</scope>
    <source>
        <tissue evidence="2">The whole plant</tissue>
    </source>
</reference>
<feature type="region of interest" description="Disordered" evidence="1">
    <location>
        <begin position="82"/>
        <end position="104"/>
    </location>
</feature>
<evidence type="ECO:0000313" key="3">
    <source>
        <dbReference type="Proteomes" id="UP000233837"/>
    </source>
</evidence>
<accession>A0A2I0V6V3</accession>
<dbReference type="EMBL" id="KZ504159">
    <property type="protein sequence ID" value="PKU59138.1"/>
    <property type="molecule type" value="Genomic_DNA"/>
</dbReference>
<reference evidence="2 3" key="2">
    <citation type="journal article" date="2017" name="Nature">
        <title>The Apostasia genome and the evolution of orchids.</title>
        <authorList>
            <person name="Zhang G.Q."/>
            <person name="Liu K.W."/>
            <person name="Li Z."/>
            <person name="Lohaus R."/>
            <person name="Hsiao Y.Y."/>
            <person name="Niu S.C."/>
            <person name="Wang J.Y."/>
            <person name="Lin Y.C."/>
            <person name="Xu Q."/>
            <person name="Chen L.J."/>
            <person name="Yoshida K."/>
            <person name="Fujiwara S."/>
            <person name="Wang Z.W."/>
            <person name="Zhang Y.Q."/>
            <person name="Mitsuda N."/>
            <person name="Wang M."/>
            <person name="Liu G.H."/>
            <person name="Pecoraro L."/>
            <person name="Huang H.X."/>
            <person name="Xiao X.J."/>
            <person name="Lin M."/>
            <person name="Wu X.Y."/>
            <person name="Wu W.L."/>
            <person name="Chen Y.Y."/>
            <person name="Chang S.B."/>
            <person name="Sakamoto S."/>
            <person name="Ohme-Takagi M."/>
            <person name="Yagi M."/>
            <person name="Zeng S.J."/>
            <person name="Shen C.Y."/>
            <person name="Yeh C.M."/>
            <person name="Luo Y.B."/>
            <person name="Tsai W.C."/>
            <person name="Van de Peer Y."/>
            <person name="Liu Z.J."/>
        </authorList>
    </citation>
    <scope>NUCLEOTIDE SEQUENCE [LARGE SCALE GENOMIC DNA]</scope>
    <source>
        <tissue evidence="2">The whole plant</tissue>
    </source>
</reference>
<proteinExistence type="predicted"/>
<dbReference type="AlphaFoldDB" id="A0A2I0V6V3"/>